<dbReference type="PANTHER" id="PTHR43433">
    <property type="entry name" value="HYDROLASE, ALPHA/BETA FOLD FAMILY PROTEIN"/>
    <property type="match status" value="1"/>
</dbReference>
<dbReference type="OrthoDB" id="9780932at2"/>
<dbReference type="GO" id="GO:0047570">
    <property type="term" value="F:3-oxoadipate enol-lactonase activity"/>
    <property type="evidence" value="ECO:0007669"/>
    <property type="project" value="UniProtKB-EC"/>
</dbReference>
<sequence length="257" mass="29277">MPKVKLQHFECQYQYDDFGHEETLVLSNSLGTNYSMWDENVILLSQYFNILRYDTRGHGKSTINQETVSVAELGNDVIELLDYLKLDKVLFCGISMGGLIGQWLGIHHAERFSKIILCNTAAKIGTADSWNSRIEQVKNNGLSSIIDGTALRWFTIDYREKHPEKVIQILRDFEDTSLQGYTACCTMVRDADFREQLHMLKVPVLIISGAKDEVTTVEDGEFLQQQIPAAKHVVMEAAHLSNKANPEEFSKYIIHFT</sequence>
<dbReference type="EC" id="3.1.1.24" evidence="2"/>
<dbReference type="GO" id="GO:0042952">
    <property type="term" value="P:beta-ketoadipate pathway"/>
    <property type="evidence" value="ECO:0007669"/>
    <property type="project" value="InterPro"/>
</dbReference>
<dbReference type="RefSeq" id="WP_131475254.1">
    <property type="nucleotide sequence ID" value="NZ_SJPE01000003.1"/>
</dbReference>
<dbReference type="InterPro" id="IPR026968">
    <property type="entry name" value="PcaD/CatD"/>
</dbReference>
<comment type="caution">
    <text evidence="2">The sequence shown here is derived from an EMBL/GenBank/DDBJ whole genome shotgun (WGS) entry which is preliminary data.</text>
</comment>
<name>A0A4Q9Z1X4_9FLAO</name>
<feature type="domain" description="AB hydrolase-1" evidence="1">
    <location>
        <begin position="23"/>
        <end position="241"/>
    </location>
</feature>
<reference evidence="2 3" key="1">
    <citation type="submission" date="2019-02" db="EMBL/GenBank/DDBJ databases">
        <title>Flavobacterium sp. RD-2-33 isolated from forest soil.</title>
        <authorList>
            <person name="Chaudhary D.K."/>
        </authorList>
    </citation>
    <scope>NUCLEOTIDE SEQUENCE [LARGE SCALE GENOMIC DNA]</scope>
    <source>
        <strain evidence="2 3">RD-2-33</strain>
    </source>
</reference>
<evidence type="ECO:0000259" key="1">
    <source>
        <dbReference type="Pfam" id="PF00561"/>
    </source>
</evidence>
<keyword evidence="2" id="KW-0378">Hydrolase</keyword>
<dbReference type="PRINTS" id="PR00111">
    <property type="entry name" value="ABHYDROLASE"/>
</dbReference>
<accession>A0A4Q9Z1X4</accession>
<proteinExistence type="predicted"/>
<protein>
    <submittedName>
        <fullName evidence="2">3-oxoadipate enol-lactonase</fullName>
        <ecNumber evidence="2">3.1.1.24</ecNumber>
    </submittedName>
</protein>
<dbReference type="InterPro" id="IPR000073">
    <property type="entry name" value="AB_hydrolase_1"/>
</dbReference>
<dbReference type="Pfam" id="PF00561">
    <property type="entry name" value="Abhydrolase_1"/>
    <property type="match status" value="1"/>
</dbReference>
<dbReference type="PANTHER" id="PTHR43433:SF5">
    <property type="entry name" value="AB HYDROLASE-1 DOMAIN-CONTAINING PROTEIN"/>
    <property type="match status" value="1"/>
</dbReference>
<dbReference type="EMBL" id="SJPE01000003">
    <property type="protein sequence ID" value="TBX70293.1"/>
    <property type="molecule type" value="Genomic_DNA"/>
</dbReference>
<dbReference type="SUPFAM" id="SSF53474">
    <property type="entry name" value="alpha/beta-Hydrolases"/>
    <property type="match status" value="1"/>
</dbReference>
<keyword evidence="3" id="KW-1185">Reference proteome</keyword>
<evidence type="ECO:0000313" key="3">
    <source>
        <dbReference type="Proteomes" id="UP000293300"/>
    </source>
</evidence>
<dbReference type="Proteomes" id="UP000293300">
    <property type="component" value="Unassembled WGS sequence"/>
</dbReference>
<dbReference type="InterPro" id="IPR050471">
    <property type="entry name" value="AB_hydrolase"/>
</dbReference>
<dbReference type="Gene3D" id="3.40.50.1820">
    <property type="entry name" value="alpha/beta hydrolase"/>
    <property type="match status" value="1"/>
</dbReference>
<evidence type="ECO:0000313" key="2">
    <source>
        <dbReference type="EMBL" id="TBX70293.1"/>
    </source>
</evidence>
<gene>
    <name evidence="2" type="primary">pcaD</name>
    <name evidence="2" type="ORF">EZL74_03715</name>
</gene>
<dbReference type="InterPro" id="IPR029058">
    <property type="entry name" value="AB_hydrolase_fold"/>
</dbReference>
<organism evidence="2 3">
    <name type="scientific">Flavobacterium silvisoli</name>
    <dbReference type="NCBI Taxonomy" id="2529433"/>
    <lineage>
        <taxon>Bacteria</taxon>
        <taxon>Pseudomonadati</taxon>
        <taxon>Bacteroidota</taxon>
        <taxon>Flavobacteriia</taxon>
        <taxon>Flavobacteriales</taxon>
        <taxon>Flavobacteriaceae</taxon>
        <taxon>Flavobacterium</taxon>
    </lineage>
</organism>
<dbReference type="NCBIfam" id="TIGR02427">
    <property type="entry name" value="protocat_pcaD"/>
    <property type="match status" value="1"/>
</dbReference>
<dbReference type="AlphaFoldDB" id="A0A4Q9Z1X4"/>